<dbReference type="GO" id="GO:0046872">
    <property type="term" value="F:metal ion binding"/>
    <property type="evidence" value="ECO:0007669"/>
    <property type="project" value="UniProtKB-KW"/>
</dbReference>
<keyword evidence="12 15" id="KW-0503">Monooxygenase</keyword>
<evidence type="ECO:0000256" key="2">
    <source>
        <dbReference type="ARBA" id="ARBA00003690"/>
    </source>
</evidence>
<dbReference type="AlphaFoldDB" id="A0ABD2W2E5"/>
<dbReference type="PRINTS" id="PR00463">
    <property type="entry name" value="EP450I"/>
</dbReference>
<comment type="similarity">
    <text evidence="5 15">Belongs to the cytochrome P450 family.</text>
</comment>
<keyword evidence="19" id="KW-1185">Reference proteome</keyword>
<dbReference type="Proteomes" id="UP001627154">
    <property type="component" value="Unassembled WGS sequence"/>
</dbReference>
<protein>
    <recommendedName>
        <fullName evidence="20">Cytochrome P450 303a1</fullName>
    </recommendedName>
</protein>
<dbReference type="InterPro" id="IPR036396">
    <property type="entry name" value="Cyt_P450_sf"/>
</dbReference>
<evidence type="ECO:0000256" key="13">
    <source>
        <dbReference type="ARBA" id="ARBA00023136"/>
    </source>
</evidence>
<feature type="transmembrane region" description="Helical" evidence="17">
    <location>
        <begin position="6"/>
        <end position="26"/>
    </location>
</feature>
<dbReference type="FunFam" id="1.10.630.10:FF:000238">
    <property type="entry name" value="Cytochrome P450 2A6"/>
    <property type="match status" value="1"/>
</dbReference>
<evidence type="ECO:0000313" key="19">
    <source>
        <dbReference type="Proteomes" id="UP001627154"/>
    </source>
</evidence>
<gene>
    <name evidence="18" type="ORF">TKK_017515</name>
</gene>
<dbReference type="EMBL" id="JBJJXI010000139">
    <property type="protein sequence ID" value="KAL3387205.1"/>
    <property type="molecule type" value="Genomic_DNA"/>
</dbReference>
<keyword evidence="8" id="KW-0256">Endoplasmic reticulum</keyword>
<keyword evidence="17" id="KW-1133">Transmembrane helix</keyword>
<dbReference type="CDD" id="cd20651">
    <property type="entry name" value="CYP15A1-like"/>
    <property type="match status" value="1"/>
</dbReference>
<evidence type="ECO:0000256" key="5">
    <source>
        <dbReference type="ARBA" id="ARBA00010617"/>
    </source>
</evidence>
<dbReference type="GO" id="GO:0005789">
    <property type="term" value="C:endoplasmic reticulum membrane"/>
    <property type="evidence" value="ECO:0007669"/>
    <property type="project" value="UniProtKB-SubCell"/>
</dbReference>
<comment type="subcellular location">
    <subcellularLocation>
        <location evidence="4">Endoplasmic reticulum membrane</location>
        <topology evidence="4">Peripheral membrane protein</topology>
    </subcellularLocation>
    <subcellularLocation>
        <location evidence="3">Microsome membrane</location>
        <topology evidence="3">Peripheral membrane protein</topology>
    </subcellularLocation>
</comment>
<keyword evidence="11 14" id="KW-0408">Iron</keyword>
<evidence type="ECO:0000256" key="14">
    <source>
        <dbReference type="PIRSR" id="PIRSR602401-1"/>
    </source>
</evidence>
<keyword evidence="17" id="KW-0812">Transmembrane</keyword>
<organism evidence="18 19">
    <name type="scientific">Trichogramma kaykai</name>
    <dbReference type="NCBI Taxonomy" id="54128"/>
    <lineage>
        <taxon>Eukaryota</taxon>
        <taxon>Metazoa</taxon>
        <taxon>Ecdysozoa</taxon>
        <taxon>Arthropoda</taxon>
        <taxon>Hexapoda</taxon>
        <taxon>Insecta</taxon>
        <taxon>Pterygota</taxon>
        <taxon>Neoptera</taxon>
        <taxon>Endopterygota</taxon>
        <taxon>Hymenoptera</taxon>
        <taxon>Apocrita</taxon>
        <taxon>Proctotrupomorpha</taxon>
        <taxon>Chalcidoidea</taxon>
        <taxon>Trichogrammatidae</taxon>
        <taxon>Trichogramma</taxon>
    </lineage>
</organism>
<evidence type="ECO:0000256" key="4">
    <source>
        <dbReference type="ARBA" id="ARBA00004406"/>
    </source>
</evidence>
<keyword evidence="10 15" id="KW-0560">Oxidoreductase</keyword>
<evidence type="ECO:0000256" key="11">
    <source>
        <dbReference type="ARBA" id="ARBA00023004"/>
    </source>
</evidence>
<feature type="compositionally biased region" description="Basic and acidic residues" evidence="16">
    <location>
        <begin position="194"/>
        <end position="212"/>
    </location>
</feature>
<sequence length="591" mass="67339">MLFSFAISFLPSIGLVFLALLLLYYLSTRKPSDFPPGPAWLPVLGAALEIDELRKKTGYFSEACNALGAKYGPVIGLKIGVDKVIILNDFKSMKAMAANDACDGRPVGPVYETRTFGKRRGLLVVDGNLWVQQRRFILRHLREFGWGRTDMAIQIEHEASQLVQYYGRLIDTKAQSFQIDDCNDDNNNDDDDAENRRTLEKTDEERRYESALGKIEKTEKRGDVGREPAKRSLTAEDFYVKVKHRELLKEAGQGAKLSGIIVEMEDFFGVPVLNALWTMMAGKRYNVDDQELIYLQRIFTSLLRDVDMIGCLFQHFPVLKYLAPDKSGYNNFLKTHEKVWQFIKRELENHKKTYNRDCPRDLMDVYLKALESDENLDETFSEAQLLAICVDLFIAGSETSSKALGFGFLFLVLYPEVQRKAQEEIDAVIGRDRLPSLNDRPNMTYLNAVVMESLRMFMGRTMNVPHRATRDTQLMGYTIPKDSMIVVNFNRILMNDFWGDPEVFRPERFIDEAGKIVTPEQFAPFGIGRHRCMGETLAKGNLFVITAALLQNFTFSPVPGETPPRNAYTDGVTACPVPYRVLMTKRAHTVN</sequence>
<name>A0ABD2W2E5_9HYME</name>
<evidence type="ECO:0000256" key="7">
    <source>
        <dbReference type="ARBA" id="ARBA00022723"/>
    </source>
</evidence>
<dbReference type="InterPro" id="IPR002401">
    <property type="entry name" value="Cyt_P450_E_grp-I"/>
</dbReference>
<reference evidence="18 19" key="1">
    <citation type="journal article" date="2024" name="bioRxiv">
        <title>A reference genome for Trichogramma kaykai: A tiny desert-dwelling parasitoid wasp with competing sex-ratio distorters.</title>
        <authorList>
            <person name="Culotta J."/>
            <person name="Lindsey A.R."/>
        </authorList>
    </citation>
    <scope>NUCLEOTIDE SEQUENCE [LARGE SCALE GENOMIC DNA]</scope>
    <source>
        <strain evidence="18 19">KSX58</strain>
    </source>
</reference>
<dbReference type="PANTHER" id="PTHR24300">
    <property type="entry name" value="CYTOCHROME P450 508A4-RELATED"/>
    <property type="match status" value="1"/>
</dbReference>
<dbReference type="InterPro" id="IPR017972">
    <property type="entry name" value="Cyt_P450_CS"/>
</dbReference>
<dbReference type="SUPFAM" id="SSF48264">
    <property type="entry name" value="Cytochrome P450"/>
    <property type="match status" value="2"/>
</dbReference>
<evidence type="ECO:0000256" key="12">
    <source>
        <dbReference type="ARBA" id="ARBA00023033"/>
    </source>
</evidence>
<keyword evidence="13 17" id="KW-0472">Membrane</keyword>
<evidence type="ECO:0000256" key="15">
    <source>
        <dbReference type="RuleBase" id="RU000461"/>
    </source>
</evidence>
<dbReference type="PANTHER" id="PTHR24300:SF376">
    <property type="entry name" value="CYTOCHROME P450 15A1"/>
    <property type="match status" value="1"/>
</dbReference>
<evidence type="ECO:0000256" key="8">
    <source>
        <dbReference type="ARBA" id="ARBA00022824"/>
    </source>
</evidence>
<dbReference type="Gene3D" id="1.10.630.10">
    <property type="entry name" value="Cytochrome P450"/>
    <property type="match status" value="1"/>
</dbReference>
<dbReference type="InterPro" id="IPR001128">
    <property type="entry name" value="Cyt_P450"/>
</dbReference>
<feature type="binding site" description="axial binding residue" evidence="14">
    <location>
        <position position="532"/>
    </location>
    <ligand>
        <name>heme</name>
        <dbReference type="ChEBI" id="CHEBI:30413"/>
    </ligand>
    <ligandPart>
        <name>Fe</name>
        <dbReference type="ChEBI" id="CHEBI:18248"/>
    </ligandPart>
</feature>
<evidence type="ECO:0008006" key="20">
    <source>
        <dbReference type="Google" id="ProtNLM"/>
    </source>
</evidence>
<dbReference type="PROSITE" id="PS00086">
    <property type="entry name" value="CYTOCHROME_P450"/>
    <property type="match status" value="1"/>
</dbReference>
<keyword evidence="7 14" id="KW-0479">Metal-binding</keyword>
<accession>A0ABD2W2E5</accession>
<evidence type="ECO:0000256" key="1">
    <source>
        <dbReference type="ARBA" id="ARBA00001971"/>
    </source>
</evidence>
<evidence type="ECO:0000256" key="10">
    <source>
        <dbReference type="ARBA" id="ARBA00023002"/>
    </source>
</evidence>
<keyword evidence="6 14" id="KW-0349">Heme</keyword>
<feature type="region of interest" description="Disordered" evidence="16">
    <location>
        <begin position="180"/>
        <end position="212"/>
    </location>
</feature>
<keyword evidence="9" id="KW-0492">Microsome</keyword>
<evidence type="ECO:0000256" key="6">
    <source>
        <dbReference type="ARBA" id="ARBA00022617"/>
    </source>
</evidence>
<dbReference type="InterPro" id="IPR050182">
    <property type="entry name" value="Cytochrome_P450_fam2"/>
</dbReference>
<comment type="cofactor">
    <cofactor evidence="1 14">
        <name>heme</name>
        <dbReference type="ChEBI" id="CHEBI:30413"/>
    </cofactor>
</comment>
<dbReference type="GO" id="GO:0004497">
    <property type="term" value="F:monooxygenase activity"/>
    <property type="evidence" value="ECO:0007669"/>
    <property type="project" value="UniProtKB-KW"/>
</dbReference>
<comment type="caution">
    <text evidence="18">The sequence shown here is derived from an EMBL/GenBank/DDBJ whole genome shotgun (WGS) entry which is preliminary data.</text>
</comment>
<proteinExistence type="inferred from homology"/>
<evidence type="ECO:0000256" key="16">
    <source>
        <dbReference type="SAM" id="MobiDB-lite"/>
    </source>
</evidence>
<comment type="function">
    <text evidence="2">May be involved in the metabolism of insect hormones and in the breakdown of synthetic insecticides.</text>
</comment>
<evidence type="ECO:0000256" key="3">
    <source>
        <dbReference type="ARBA" id="ARBA00004174"/>
    </source>
</evidence>
<evidence type="ECO:0000313" key="18">
    <source>
        <dbReference type="EMBL" id="KAL3387205.1"/>
    </source>
</evidence>
<dbReference type="Pfam" id="PF00067">
    <property type="entry name" value="p450"/>
    <property type="match status" value="2"/>
</dbReference>
<dbReference type="PRINTS" id="PR00385">
    <property type="entry name" value="P450"/>
</dbReference>
<feature type="compositionally biased region" description="Acidic residues" evidence="16">
    <location>
        <begin position="181"/>
        <end position="193"/>
    </location>
</feature>
<evidence type="ECO:0000256" key="17">
    <source>
        <dbReference type="SAM" id="Phobius"/>
    </source>
</evidence>
<evidence type="ECO:0000256" key="9">
    <source>
        <dbReference type="ARBA" id="ARBA00022848"/>
    </source>
</evidence>